<organism evidence="1">
    <name type="scientific">Arundo donax</name>
    <name type="common">Giant reed</name>
    <name type="synonym">Donax arundinaceus</name>
    <dbReference type="NCBI Taxonomy" id="35708"/>
    <lineage>
        <taxon>Eukaryota</taxon>
        <taxon>Viridiplantae</taxon>
        <taxon>Streptophyta</taxon>
        <taxon>Embryophyta</taxon>
        <taxon>Tracheophyta</taxon>
        <taxon>Spermatophyta</taxon>
        <taxon>Magnoliopsida</taxon>
        <taxon>Liliopsida</taxon>
        <taxon>Poales</taxon>
        <taxon>Poaceae</taxon>
        <taxon>PACMAD clade</taxon>
        <taxon>Arundinoideae</taxon>
        <taxon>Arundineae</taxon>
        <taxon>Arundo</taxon>
    </lineage>
</organism>
<dbReference type="EMBL" id="GBRH01183271">
    <property type="protein sequence ID" value="JAE14625.1"/>
    <property type="molecule type" value="Transcribed_RNA"/>
</dbReference>
<evidence type="ECO:0000313" key="1">
    <source>
        <dbReference type="EMBL" id="JAE14625.1"/>
    </source>
</evidence>
<reference evidence="1" key="2">
    <citation type="journal article" date="2015" name="Data Brief">
        <title>Shoot transcriptome of the giant reed, Arundo donax.</title>
        <authorList>
            <person name="Barrero R.A."/>
            <person name="Guerrero F.D."/>
            <person name="Moolhuijzen P."/>
            <person name="Goolsby J.A."/>
            <person name="Tidwell J."/>
            <person name="Bellgard S.E."/>
            <person name="Bellgard M.I."/>
        </authorList>
    </citation>
    <scope>NUCLEOTIDE SEQUENCE</scope>
    <source>
        <tissue evidence="1">Shoot tissue taken approximately 20 cm above the soil surface</tissue>
    </source>
</reference>
<accession>A0A0A9FP75</accession>
<dbReference type="AlphaFoldDB" id="A0A0A9FP75"/>
<name>A0A0A9FP75_ARUDO</name>
<sequence>MLRSSFPNPLVLTTESSIVSAPAISKSSMFQQIV</sequence>
<protein>
    <submittedName>
        <fullName evidence="1">Uncharacterized protein</fullName>
    </submittedName>
</protein>
<reference evidence="1" key="1">
    <citation type="submission" date="2014-09" db="EMBL/GenBank/DDBJ databases">
        <authorList>
            <person name="Magalhaes I.L.F."/>
            <person name="Oliveira U."/>
            <person name="Santos F.R."/>
            <person name="Vidigal T.H.D.A."/>
            <person name="Brescovit A.D."/>
            <person name="Santos A.J."/>
        </authorList>
    </citation>
    <scope>NUCLEOTIDE SEQUENCE</scope>
    <source>
        <tissue evidence="1">Shoot tissue taken approximately 20 cm above the soil surface</tissue>
    </source>
</reference>
<proteinExistence type="predicted"/>